<proteinExistence type="predicted"/>
<accession>A0A518XE71</accession>
<keyword evidence="3" id="KW-1185">Reference proteome</keyword>
<dbReference type="Proteomes" id="UP000319411">
    <property type="component" value="Chromosome"/>
</dbReference>
<dbReference type="AlphaFoldDB" id="A0A518XE71"/>
<gene>
    <name evidence="2" type="ORF">D8B20_11560</name>
</gene>
<evidence type="ECO:0000313" key="2">
    <source>
        <dbReference type="EMBL" id="QDY42492.1"/>
    </source>
</evidence>
<dbReference type="KEGG" id="pdis:D8B20_11560"/>
<evidence type="ECO:0000256" key="1">
    <source>
        <dbReference type="SAM" id="MobiDB-lite"/>
    </source>
</evidence>
<name>A0A518XE71_9GAMM</name>
<reference evidence="2 3" key="1">
    <citation type="submission" date="2018-10" db="EMBL/GenBank/DDBJ databases">
        <title>Genome Sequencing of Pantoea dispersa DSM 32899.</title>
        <authorList>
            <person name="Nawrath M."/>
            <person name="Ottenheim C."/>
            <person name="Wilm A."/>
            <person name="Zimmermann W."/>
            <person name="Wu J.C."/>
        </authorList>
    </citation>
    <scope>NUCLEOTIDE SEQUENCE [LARGE SCALE GENOMIC DNA]</scope>
    <source>
        <strain evidence="2 3">DSM 32899</strain>
    </source>
</reference>
<organism evidence="2 3">
    <name type="scientific">Candidatus Pantoea soli</name>
    <dbReference type="NCBI Taxonomy" id="3098669"/>
    <lineage>
        <taxon>Bacteria</taxon>
        <taxon>Pseudomonadati</taxon>
        <taxon>Pseudomonadota</taxon>
        <taxon>Gammaproteobacteria</taxon>
        <taxon>Enterobacterales</taxon>
        <taxon>Erwiniaceae</taxon>
        <taxon>Pantoea</taxon>
    </lineage>
</organism>
<sequence>MNINEVQMMSKVKTQSDRWQRWLSFSAFTLAGVALEGSAPPAVAAQPPAPKARRWRTVQ</sequence>
<evidence type="ECO:0000313" key="3">
    <source>
        <dbReference type="Proteomes" id="UP000319411"/>
    </source>
</evidence>
<dbReference type="EMBL" id="CP032702">
    <property type="protein sequence ID" value="QDY42492.1"/>
    <property type="molecule type" value="Genomic_DNA"/>
</dbReference>
<feature type="region of interest" description="Disordered" evidence="1">
    <location>
        <begin position="39"/>
        <end position="59"/>
    </location>
</feature>
<protein>
    <submittedName>
        <fullName evidence="2">Uncharacterized protein</fullName>
    </submittedName>
</protein>